<feature type="domain" description="Histidine kinase" evidence="8">
    <location>
        <begin position="621"/>
        <end position="838"/>
    </location>
</feature>
<keyword evidence="10" id="KW-1185">Reference proteome</keyword>
<dbReference type="PANTHER" id="PTHR44936">
    <property type="entry name" value="SENSOR PROTEIN CREC"/>
    <property type="match status" value="1"/>
</dbReference>
<dbReference type="RefSeq" id="WP_169398076.1">
    <property type="nucleotide sequence ID" value="NZ_BAAAJH010000001.1"/>
</dbReference>
<evidence type="ECO:0000256" key="3">
    <source>
        <dbReference type="ARBA" id="ARBA00022679"/>
    </source>
</evidence>
<feature type="compositionally biased region" description="Low complexity" evidence="7">
    <location>
        <begin position="502"/>
        <end position="515"/>
    </location>
</feature>
<reference evidence="9 10" key="1">
    <citation type="submission" date="2020-04" db="EMBL/GenBank/DDBJ databases">
        <authorList>
            <person name="Klaysubun C."/>
            <person name="Duangmal K."/>
            <person name="Lipun K."/>
        </authorList>
    </citation>
    <scope>NUCLEOTIDE SEQUENCE [LARGE SCALE GENOMIC DNA]</scope>
    <source>
        <strain evidence="9 10">JCM 11839</strain>
    </source>
</reference>
<keyword evidence="4" id="KW-0547">Nucleotide-binding</keyword>
<keyword evidence="6 9" id="KW-0067">ATP-binding</keyword>
<evidence type="ECO:0000256" key="5">
    <source>
        <dbReference type="ARBA" id="ARBA00022777"/>
    </source>
</evidence>
<dbReference type="PROSITE" id="PS50109">
    <property type="entry name" value="HIS_KIN"/>
    <property type="match status" value="1"/>
</dbReference>
<evidence type="ECO:0000259" key="8">
    <source>
        <dbReference type="PROSITE" id="PS50109"/>
    </source>
</evidence>
<dbReference type="EMBL" id="JAAXKY010000085">
    <property type="protein sequence ID" value="NMH80014.1"/>
    <property type="molecule type" value="Genomic_DNA"/>
</dbReference>
<evidence type="ECO:0000256" key="4">
    <source>
        <dbReference type="ARBA" id="ARBA00022741"/>
    </source>
</evidence>
<dbReference type="SMART" id="SM00387">
    <property type="entry name" value="HATPase_c"/>
    <property type="match status" value="1"/>
</dbReference>
<comment type="catalytic activity">
    <reaction evidence="1">
        <text>ATP + protein L-histidine = ADP + protein N-phospho-L-histidine.</text>
        <dbReference type="EC" id="2.7.13.3"/>
    </reaction>
</comment>
<dbReference type="EC" id="2.7.13.3" evidence="2"/>
<evidence type="ECO:0000256" key="6">
    <source>
        <dbReference type="ARBA" id="ARBA00022840"/>
    </source>
</evidence>
<dbReference type="InterPro" id="IPR005467">
    <property type="entry name" value="His_kinase_dom"/>
</dbReference>
<evidence type="ECO:0000313" key="10">
    <source>
        <dbReference type="Proteomes" id="UP001296706"/>
    </source>
</evidence>
<dbReference type="InterPro" id="IPR050980">
    <property type="entry name" value="2C_sensor_his_kinase"/>
</dbReference>
<protein>
    <recommendedName>
        <fullName evidence="2">histidine kinase</fullName>
        <ecNumber evidence="2">2.7.13.3</ecNumber>
    </recommendedName>
</protein>
<dbReference type="Pfam" id="PF13589">
    <property type="entry name" value="HATPase_c_3"/>
    <property type="match status" value="1"/>
</dbReference>
<accession>A0ABX1RKJ2</accession>
<dbReference type="PANTHER" id="PTHR44936:SF10">
    <property type="entry name" value="SENSOR PROTEIN RSTB"/>
    <property type="match status" value="1"/>
</dbReference>
<sequence length="838" mass="91209">MSNTPHFTVDTGLFRQLGELLVGRDATALIELVKNSYDADATEVIIAGRDLEHPTRGRISVIDNGVGMTPGQFASGFLSVAARSKTVDGRASKVYRRRFTGEKGVGRLAAHKLAGHLSVQSIAAVADGTDAPLLDDLRSRYPEVSTEELLVATAKASRSLVDATIDWDAIETFVTLDDVDETALQVASRRLSNSSPTGTTINLARLRRRWRETELVELSRQVSNFAPADILAKPLSARTIAAPLLFDAPTVRDTTRDDPGMIVRLEGDFGVPTDLWEIVERSTEWVLEIQAIEGLDVEFAVAPSRTELERRPFSRPIRATAPHPAPSSGPFFSARILVRSGPIRSLDERANERLSGVRVYLEGFRVLPYGDPGNDWLRFDADYTRRGGRFNLDPLFPGSLEDAKALSTLTNRDYSLRLLPNRNFYGAVFLTDRGASSLRTLVNREGFVPDEHFETMRSLVRRGTEFLMRARALAGVQSRAAEDARKGQERTVSEAKAASAQSSTGGESTGTGTSTRDPDGGGESSSEGTGDKQDETTDDGSDDSDRVYSGSTADPEAWRNGDAGSASRLLAAIEQLRLAMPDPTERQLLHAYEEVKRAAESLTSDTSLLRVLASVGAQLASFSHEIQHMVPTARAVETFLTPRPDVRLPNGAGSVRRQAIDLRRGLERQASYLADVASTTARERRTRQNLHIRFDVAVRTVGSAAAQRDILIINEISSDIRTPPIFPAELLAILTNLLTNAVKAAGQNGKIRAWARKSQDGDVEMTIENTGVRVRPEDGERWFVPFASGSAELDANLGQGTGLGLPITRDILAEYGGKVGFVEPSTGFETAVRVVFGD</sequence>
<evidence type="ECO:0000313" key="9">
    <source>
        <dbReference type="EMBL" id="NMH80014.1"/>
    </source>
</evidence>
<feature type="region of interest" description="Disordered" evidence="7">
    <location>
        <begin position="477"/>
        <end position="562"/>
    </location>
</feature>
<dbReference type="Gene3D" id="3.30.565.10">
    <property type="entry name" value="Histidine kinase-like ATPase, C-terminal domain"/>
    <property type="match status" value="2"/>
</dbReference>
<dbReference type="InterPro" id="IPR003594">
    <property type="entry name" value="HATPase_dom"/>
</dbReference>
<dbReference type="GO" id="GO:0005524">
    <property type="term" value="F:ATP binding"/>
    <property type="evidence" value="ECO:0007669"/>
    <property type="project" value="UniProtKB-KW"/>
</dbReference>
<keyword evidence="3" id="KW-0808">Transferase</keyword>
<evidence type="ECO:0000256" key="1">
    <source>
        <dbReference type="ARBA" id="ARBA00000085"/>
    </source>
</evidence>
<gene>
    <name evidence="9" type="ORF">HF577_23340</name>
</gene>
<organism evidence="9 10">
    <name type="scientific">Pseudonocardia xinjiangensis</name>
    <dbReference type="NCBI Taxonomy" id="75289"/>
    <lineage>
        <taxon>Bacteria</taxon>
        <taxon>Bacillati</taxon>
        <taxon>Actinomycetota</taxon>
        <taxon>Actinomycetes</taxon>
        <taxon>Pseudonocardiales</taxon>
        <taxon>Pseudonocardiaceae</taxon>
        <taxon>Pseudonocardia</taxon>
    </lineage>
</organism>
<keyword evidence="5" id="KW-0418">Kinase</keyword>
<evidence type="ECO:0000256" key="7">
    <source>
        <dbReference type="SAM" id="MobiDB-lite"/>
    </source>
</evidence>
<name>A0ABX1RKJ2_9PSEU</name>
<dbReference type="Proteomes" id="UP001296706">
    <property type="component" value="Unassembled WGS sequence"/>
</dbReference>
<evidence type="ECO:0000256" key="2">
    <source>
        <dbReference type="ARBA" id="ARBA00012438"/>
    </source>
</evidence>
<feature type="compositionally biased region" description="Basic and acidic residues" evidence="7">
    <location>
        <begin position="480"/>
        <end position="493"/>
    </location>
</feature>
<proteinExistence type="predicted"/>
<dbReference type="SUPFAM" id="SSF55874">
    <property type="entry name" value="ATPase domain of HSP90 chaperone/DNA topoisomerase II/histidine kinase"/>
    <property type="match status" value="2"/>
</dbReference>
<dbReference type="Pfam" id="PF02518">
    <property type="entry name" value="HATPase_c"/>
    <property type="match status" value="1"/>
</dbReference>
<dbReference type="InterPro" id="IPR036890">
    <property type="entry name" value="HATPase_C_sf"/>
</dbReference>
<comment type="caution">
    <text evidence="9">The sequence shown here is derived from an EMBL/GenBank/DDBJ whole genome shotgun (WGS) entry which is preliminary data.</text>
</comment>